<sequence>MRTIITGATGGYGVALCRQAKLCGHYVIAVSKSPEKLHVLLQSGLADEVFGLDYLADGLDANLKEFESYLHSKGLTTIDLLINNAGIGSKRHSLFDESADELRRALEVNCIGPGQLIRRLAASFSLKTVVNISSRRGSVAQNADEQVSKVGCSYTYRISKSALNMLSLCIADELGEQLLSYTVHPGRLLTGIGVQGAEMTAQDSAVRLFQLIEARPDPLLFYSLENEQVQTLPW</sequence>
<dbReference type="PANTHER" id="PTHR45458">
    <property type="entry name" value="SHORT-CHAIN DEHYDROGENASE/REDUCTASE SDR"/>
    <property type="match status" value="1"/>
</dbReference>
<gene>
    <name evidence="2" type="ORF">HX810_16525</name>
</gene>
<dbReference type="PRINTS" id="PR00081">
    <property type="entry name" value="GDHRDH"/>
</dbReference>
<comment type="caution">
    <text evidence="2">The sequence shown here is derived from an EMBL/GenBank/DDBJ whole genome shotgun (WGS) entry which is preliminary data.</text>
</comment>
<dbReference type="GO" id="GO:0016616">
    <property type="term" value="F:oxidoreductase activity, acting on the CH-OH group of donors, NAD or NADP as acceptor"/>
    <property type="evidence" value="ECO:0007669"/>
    <property type="project" value="TreeGrafter"/>
</dbReference>
<reference evidence="2 3" key="1">
    <citation type="submission" date="2020-04" db="EMBL/GenBank/DDBJ databases">
        <title>Molecular characterization of pseudomonads from Agaricus bisporus reveal novel blotch 2 pathogens in Western Europe.</title>
        <authorList>
            <person name="Taparia T."/>
            <person name="Krijger M."/>
            <person name="Haynes E."/>
            <person name="Elpinstone J.G."/>
            <person name="Noble R."/>
            <person name="Van Der Wolf J."/>
        </authorList>
    </citation>
    <scope>NUCLEOTIDE SEQUENCE [LARGE SCALE GENOMIC DNA]</scope>
    <source>
        <strain evidence="2 3">IPO3765</strain>
    </source>
</reference>
<dbReference type="SUPFAM" id="SSF51735">
    <property type="entry name" value="NAD(P)-binding Rossmann-fold domains"/>
    <property type="match status" value="1"/>
</dbReference>
<dbReference type="InterPro" id="IPR052184">
    <property type="entry name" value="SDR_enzymes"/>
</dbReference>
<organism evidence="2 3">
    <name type="scientific">Pseudomonas salomonii</name>
    <dbReference type="NCBI Taxonomy" id="191391"/>
    <lineage>
        <taxon>Bacteria</taxon>
        <taxon>Pseudomonadati</taxon>
        <taxon>Pseudomonadota</taxon>
        <taxon>Gammaproteobacteria</taxon>
        <taxon>Pseudomonadales</taxon>
        <taxon>Pseudomonadaceae</taxon>
        <taxon>Pseudomonas</taxon>
    </lineage>
</organism>
<accession>A0A7Y8GEB8</accession>
<evidence type="ECO:0000313" key="2">
    <source>
        <dbReference type="EMBL" id="NWF09268.1"/>
    </source>
</evidence>
<evidence type="ECO:0000256" key="1">
    <source>
        <dbReference type="RuleBase" id="RU000363"/>
    </source>
</evidence>
<dbReference type="InterPro" id="IPR036291">
    <property type="entry name" value="NAD(P)-bd_dom_sf"/>
</dbReference>
<dbReference type="Gene3D" id="3.40.50.720">
    <property type="entry name" value="NAD(P)-binding Rossmann-like Domain"/>
    <property type="match status" value="1"/>
</dbReference>
<dbReference type="InterPro" id="IPR002347">
    <property type="entry name" value="SDR_fam"/>
</dbReference>
<dbReference type="RefSeq" id="WP_177024371.1">
    <property type="nucleotide sequence ID" value="NZ_JACAQV010000013.1"/>
</dbReference>
<dbReference type="Proteomes" id="UP000561369">
    <property type="component" value="Unassembled WGS sequence"/>
</dbReference>
<dbReference type="PANTHER" id="PTHR45458:SF1">
    <property type="entry name" value="SHORT CHAIN DEHYDROGENASE"/>
    <property type="match status" value="1"/>
</dbReference>
<protein>
    <submittedName>
        <fullName evidence="2">SDR family NAD(P)-dependent oxidoreductase</fullName>
    </submittedName>
</protein>
<proteinExistence type="inferred from homology"/>
<dbReference type="EMBL" id="JACAQV010000013">
    <property type="protein sequence ID" value="NWF09268.1"/>
    <property type="molecule type" value="Genomic_DNA"/>
</dbReference>
<evidence type="ECO:0000313" key="3">
    <source>
        <dbReference type="Proteomes" id="UP000561369"/>
    </source>
</evidence>
<dbReference type="AlphaFoldDB" id="A0A7Y8GEB8"/>
<dbReference type="Pfam" id="PF00106">
    <property type="entry name" value="adh_short"/>
    <property type="match status" value="1"/>
</dbReference>
<dbReference type="PRINTS" id="PR00080">
    <property type="entry name" value="SDRFAMILY"/>
</dbReference>
<name>A0A7Y8GEB8_9PSED</name>
<comment type="similarity">
    <text evidence="1">Belongs to the short-chain dehydrogenases/reductases (SDR) family.</text>
</comment>